<dbReference type="InterPro" id="IPR008707">
    <property type="entry name" value="B-propeller_PilY1"/>
</dbReference>
<reference evidence="5" key="1">
    <citation type="submission" date="2016-10" db="EMBL/GenBank/DDBJ databases">
        <title>Sequence of Gallionella enrichment culture.</title>
        <authorList>
            <person name="Poehlein A."/>
            <person name="Muehling M."/>
            <person name="Daniel R."/>
        </authorList>
    </citation>
    <scope>NUCLEOTIDE SEQUENCE</scope>
</reference>
<proteinExistence type="predicted"/>
<evidence type="ECO:0000256" key="1">
    <source>
        <dbReference type="ARBA" id="ARBA00022723"/>
    </source>
</evidence>
<feature type="region of interest" description="Disordered" evidence="3">
    <location>
        <begin position="1137"/>
        <end position="1158"/>
    </location>
</feature>
<dbReference type="InterPro" id="IPR018247">
    <property type="entry name" value="EF_Hand_1_Ca_BS"/>
</dbReference>
<keyword evidence="2" id="KW-0106">Calcium</keyword>
<evidence type="ECO:0000256" key="2">
    <source>
        <dbReference type="ARBA" id="ARBA00022837"/>
    </source>
</evidence>
<dbReference type="PROSITE" id="PS00018">
    <property type="entry name" value="EF_HAND_1"/>
    <property type="match status" value="1"/>
</dbReference>
<dbReference type="Pfam" id="PF05567">
    <property type="entry name" value="T4P_PilY1"/>
    <property type="match status" value="1"/>
</dbReference>
<protein>
    <submittedName>
        <fullName evidence="5">Neisseria PilC protein</fullName>
    </submittedName>
</protein>
<accession>A0A1J5QMY3</accession>
<dbReference type="AlphaFoldDB" id="A0A1J5QMY3"/>
<evidence type="ECO:0000259" key="4">
    <source>
        <dbReference type="Pfam" id="PF05567"/>
    </source>
</evidence>
<feature type="domain" description="PilY1 beta-propeller" evidence="4">
    <location>
        <begin position="664"/>
        <end position="991"/>
    </location>
</feature>
<feature type="compositionally biased region" description="Polar residues" evidence="3">
    <location>
        <begin position="1137"/>
        <end position="1147"/>
    </location>
</feature>
<keyword evidence="1" id="KW-0479">Metal-binding</keyword>
<name>A0A1J5QMY3_9ZZZZ</name>
<dbReference type="GO" id="GO:0046872">
    <property type="term" value="F:metal ion binding"/>
    <property type="evidence" value="ECO:0007669"/>
    <property type="project" value="UniProtKB-KW"/>
</dbReference>
<gene>
    <name evidence="5" type="ORF">GALL_409420</name>
</gene>
<comment type="caution">
    <text evidence="5">The sequence shown here is derived from an EMBL/GenBank/DDBJ whole genome shotgun (WGS) entry which is preliminary data.</text>
</comment>
<evidence type="ECO:0000256" key="3">
    <source>
        <dbReference type="SAM" id="MobiDB-lite"/>
    </source>
</evidence>
<organism evidence="5">
    <name type="scientific">mine drainage metagenome</name>
    <dbReference type="NCBI Taxonomy" id="410659"/>
    <lineage>
        <taxon>unclassified sequences</taxon>
        <taxon>metagenomes</taxon>
        <taxon>ecological metagenomes</taxon>
    </lineage>
</organism>
<dbReference type="EMBL" id="MLJW01001633">
    <property type="protein sequence ID" value="OIQ77365.1"/>
    <property type="molecule type" value="Genomic_DNA"/>
</dbReference>
<sequence length="1165" mass="122130">MNMPFRNINGTYVAGAALRFLARAAIVALALPALGTFPPAGATTIDQSPLIIAKPLPPNIVLMLDDSGSMAWDTMPDYGYLTSTDLVKGMRNSAVNGVYYNPTITYLPPPKVDGSLYPANPVGNFPKAYQDPASGDTSFQNLTSMYSYMYVGNYFKYYDKNGDNRAFAFTVQNGATYTNYHVSADCSGFTNCYPPTDTSGLLAPAGVQAGTNILNWFSYYATRIKMAKSGLMTAFSGIDTTYRIGFGSIDGGNVDALPAPLYTYTDNYNGGDNSIAGVQTYGNGSSGTQKSNFWNWLIGETASGGTPLRQALKAVGNYYQTAQPWKSVDANGTTQQYTCRQSYVILTTDGFWNESSSDVAVGEVDGVDGATLGANADGSISGPNAVNFKYLAKQPFTDGATASSNVSNTLADVAMYFWKNDLCPSGASGCSLANEVPTSSEDPAFWQHMTTFTVGLGFTPQDSSGNPIDVNAVFNWANGGAAIPGFSWPKPAANSINNIADLVHAAVNGHGGFYSVKNPKEFAQGIANAIKRISQRVGTGSSLAANSTKLDSGTYTYQAVYYTGQWKGDLKAFAVDPATKQIATNPTWVASAQLPAAGSRTIVTFNPTTGKAVSFTSPSNLSATQDTALGSTATQQQTMIDYLRGDASQEEKNGGTLRDRDTPLGDIVDSQPVYVGAPNPNLYSGKTFTGASSYGTFASDNTSRTPVIYVAANDGMLHGFNATTGVEVYAYLPSAVILGGLSKLADPDYGSNTIPHQYFNDGELTVADAYWSGHWHTVLVGTTGRGSAKAVYALDVTDPGNITLLWEHSAADGAANSNTIGQMTGKPLIIQTATGWTVLVGNGYNSATNTASLLQFDLKTGSLTVHATDATTANGLAAPASIDSDGDGIQDYAYAGDLDGRVWKFDLTSASSSGSLLFTATDASGNAQPITAGMLVGMDPATSNIWLFFGTGKYLSTNDLSDKSVQTWYGIIAGSSNASLVSNLSNGRSALVQRSIMAETPASGTTLAARGFSLGTANDMKGKSGWYLDLVSPVNGKEGERMSTPNQFQGGVVLGTSRIPDTSDVCNPTGRGWIMALDPFTGTNVTKPFFDVNGDGVVNGSDVITGSDGTTYPAGGIGFDSAPNNPIFVSNTMLTSTDSGKSSAIQTSGGGASSGRVSWRELVNQ</sequence>
<evidence type="ECO:0000313" key="5">
    <source>
        <dbReference type="EMBL" id="OIQ77365.1"/>
    </source>
</evidence>